<dbReference type="SUPFAM" id="SSF69593">
    <property type="entry name" value="Glycerol-3-phosphate (1)-acyltransferase"/>
    <property type="match status" value="1"/>
</dbReference>
<dbReference type="Pfam" id="PF01553">
    <property type="entry name" value="Acyltransferase"/>
    <property type="match status" value="1"/>
</dbReference>
<dbReference type="PANTHER" id="PTHR22753">
    <property type="entry name" value="TRANSMEMBRANE PROTEIN 68"/>
    <property type="match status" value="1"/>
</dbReference>
<proteinExistence type="predicted"/>
<dbReference type="AlphaFoldDB" id="A0A9Q0Y4D0"/>
<organism evidence="3 4">
    <name type="scientific">Phrynocephalus forsythii</name>
    <dbReference type="NCBI Taxonomy" id="171643"/>
    <lineage>
        <taxon>Eukaryota</taxon>
        <taxon>Metazoa</taxon>
        <taxon>Chordata</taxon>
        <taxon>Craniata</taxon>
        <taxon>Vertebrata</taxon>
        <taxon>Euteleostomi</taxon>
        <taxon>Lepidosauria</taxon>
        <taxon>Squamata</taxon>
        <taxon>Bifurcata</taxon>
        <taxon>Unidentata</taxon>
        <taxon>Episquamata</taxon>
        <taxon>Toxicofera</taxon>
        <taxon>Iguania</taxon>
        <taxon>Acrodonta</taxon>
        <taxon>Agamidae</taxon>
        <taxon>Agaminae</taxon>
        <taxon>Phrynocephalus</taxon>
    </lineage>
</organism>
<name>A0A9Q0Y4D0_9SAUR</name>
<dbReference type="PANTHER" id="PTHR22753:SF23">
    <property type="entry name" value="TRANSMEMBRANE PROTEIN 68"/>
    <property type="match status" value="1"/>
</dbReference>
<protein>
    <recommendedName>
        <fullName evidence="2">Phospholipid/glycerol acyltransferase domain-containing protein</fullName>
    </recommendedName>
</protein>
<dbReference type="Proteomes" id="UP001142489">
    <property type="component" value="Unassembled WGS sequence"/>
</dbReference>
<dbReference type="InterPro" id="IPR002123">
    <property type="entry name" value="Plipid/glycerol_acylTrfase"/>
</dbReference>
<dbReference type="GO" id="GO:0016746">
    <property type="term" value="F:acyltransferase activity"/>
    <property type="evidence" value="ECO:0007669"/>
    <property type="project" value="InterPro"/>
</dbReference>
<keyword evidence="1" id="KW-1133">Transmembrane helix</keyword>
<evidence type="ECO:0000313" key="4">
    <source>
        <dbReference type="Proteomes" id="UP001142489"/>
    </source>
</evidence>
<dbReference type="CDD" id="cd07987">
    <property type="entry name" value="LPLAT_MGAT-like"/>
    <property type="match status" value="1"/>
</dbReference>
<feature type="domain" description="Phospholipid/glycerol acyltransferase" evidence="2">
    <location>
        <begin position="140"/>
        <end position="263"/>
    </location>
</feature>
<reference evidence="3" key="1">
    <citation type="journal article" date="2023" name="DNA Res.">
        <title>Chromosome-level genome assembly of Phrynocephalus forsythii using third-generation DNA sequencing and Hi-C analysis.</title>
        <authorList>
            <person name="Qi Y."/>
            <person name="Zhao W."/>
            <person name="Zhao Y."/>
            <person name="Niu C."/>
            <person name="Cao S."/>
            <person name="Zhang Y."/>
        </authorList>
    </citation>
    <scope>NUCLEOTIDE SEQUENCE</scope>
    <source>
        <tissue evidence="3">Muscle</tissue>
    </source>
</reference>
<keyword evidence="4" id="KW-1185">Reference proteome</keyword>
<evidence type="ECO:0000256" key="1">
    <source>
        <dbReference type="SAM" id="Phobius"/>
    </source>
</evidence>
<accession>A0A9Q0Y4D0</accession>
<gene>
    <name evidence="3" type="ORF">JRQ81_012737</name>
</gene>
<feature type="transmembrane region" description="Helical" evidence="1">
    <location>
        <begin position="76"/>
        <end position="102"/>
    </location>
</feature>
<keyword evidence="1" id="KW-0812">Transmembrane</keyword>
<dbReference type="GO" id="GO:0016020">
    <property type="term" value="C:membrane"/>
    <property type="evidence" value="ECO:0007669"/>
    <property type="project" value="TreeGrafter"/>
</dbReference>
<evidence type="ECO:0000259" key="2">
    <source>
        <dbReference type="Pfam" id="PF01553"/>
    </source>
</evidence>
<dbReference type="EMBL" id="JAPFRF010000003">
    <property type="protein sequence ID" value="KAJ7338835.1"/>
    <property type="molecule type" value="Genomic_DNA"/>
</dbReference>
<sequence>MKFIPQTSRYLLEEEAKVEKCKQHFFMDRMLFDFSFLPKMAAENTNYTVGLQQLPSWSIYALEGGQHFMIYPLTMLVLGIVLYYPLLFCFCVLYMGSAYYAICKKLYDLPDDVQSERWTKPRKSITFISGVFGKILHGHEVCGVENLPEGPAILLYYHGALTVDYFLFVSRIYRLTGRFCCSVIDHFLFKMPGIQQYLRVNNCIHPTREECVEILKKGNLVGIAPGGLREQNYGDHTYKLIWGKRKGFAQVAIDAKVPIVPVFTQNIREAYRTYGHIRIMYWIYEKTRSFFFPIYGLIPVKLRTHIGKPIPYDPNITADELAEKARKGVEALRDKHQKVPGSILRALWERFEVHRKEE</sequence>
<dbReference type="OrthoDB" id="44277at2759"/>
<comment type="caution">
    <text evidence="3">The sequence shown here is derived from an EMBL/GenBank/DDBJ whole genome shotgun (WGS) entry which is preliminary data.</text>
</comment>
<evidence type="ECO:0000313" key="3">
    <source>
        <dbReference type="EMBL" id="KAJ7338835.1"/>
    </source>
</evidence>
<keyword evidence="1" id="KW-0472">Membrane</keyword>